<reference evidence="2" key="1">
    <citation type="submission" date="2021-11" db="EMBL/GenBank/DDBJ databases">
        <authorList>
            <person name="Herlambang A."/>
            <person name="Guo Y."/>
            <person name="Takashima Y."/>
            <person name="Nishizawa T."/>
        </authorList>
    </citation>
    <scope>NUCLEOTIDE SEQUENCE</scope>
    <source>
        <strain evidence="2">E1425</strain>
    </source>
</reference>
<keyword evidence="3" id="KW-1185">Reference proteome</keyword>
<dbReference type="GO" id="GO:0016538">
    <property type="term" value="F:cyclin-dependent protein serine/threonine kinase regulator activity"/>
    <property type="evidence" value="ECO:0007669"/>
    <property type="project" value="TreeGrafter"/>
</dbReference>
<evidence type="ECO:0000313" key="3">
    <source>
        <dbReference type="Proteomes" id="UP000827284"/>
    </source>
</evidence>
<evidence type="ECO:0000256" key="1">
    <source>
        <dbReference type="SAM" id="MobiDB-lite"/>
    </source>
</evidence>
<dbReference type="AlphaFoldDB" id="A0A9P3H774"/>
<name>A0A9P3H774_9FUNG</name>
<reference evidence="2" key="2">
    <citation type="journal article" date="2022" name="Microbiol. Resour. Announc.">
        <title>Whole-Genome Sequence of Entomortierella parvispora E1425, a Mucoromycotan Fungus Associated with Burkholderiaceae-Related Endosymbiotic Bacteria.</title>
        <authorList>
            <person name="Herlambang A."/>
            <person name="Guo Y."/>
            <person name="Takashima Y."/>
            <person name="Narisawa K."/>
            <person name="Ohta H."/>
            <person name="Nishizawa T."/>
        </authorList>
    </citation>
    <scope>NUCLEOTIDE SEQUENCE</scope>
    <source>
        <strain evidence="2">E1425</strain>
    </source>
</reference>
<dbReference type="Gene3D" id="1.10.472.10">
    <property type="entry name" value="Cyclin-like"/>
    <property type="match status" value="1"/>
</dbReference>
<dbReference type="GO" id="GO:0000307">
    <property type="term" value="C:cyclin-dependent protein kinase holoenzyme complex"/>
    <property type="evidence" value="ECO:0007669"/>
    <property type="project" value="TreeGrafter"/>
</dbReference>
<dbReference type="OrthoDB" id="337735at2759"/>
<dbReference type="Proteomes" id="UP000827284">
    <property type="component" value="Unassembled WGS sequence"/>
</dbReference>
<gene>
    <name evidence="2" type="ORF">EMPS_03347</name>
</gene>
<dbReference type="GO" id="GO:0019901">
    <property type="term" value="F:protein kinase binding"/>
    <property type="evidence" value="ECO:0007669"/>
    <property type="project" value="InterPro"/>
</dbReference>
<dbReference type="GO" id="GO:0005634">
    <property type="term" value="C:nucleus"/>
    <property type="evidence" value="ECO:0007669"/>
    <property type="project" value="TreeGrafter"/>
</dbReference>
<comment type="caution">
    <text evidence="2">The sequence shown here is derived from an EMBL/GenBank/DDBJ whole genome shotgun (WGS) entry which is preliminary data.</text>
</comment>
<dbReference type="InterPro" id="IPR036915">
    <property type="entry name" value="Cyclin-like_sf"/>
</dbReference>
<evidence type="ECO:0008006" key="4">
    <source>
        <dbReference type="Google" id="ProtNLM"/>
    </source>
</evidence>
<dbReference type="PANTHER" id="PTHR15615:SF117">
    <property type="entry name" value="PHO85 CYCLIN PHO80"/>
    <property type="match status" value="1"/>
</dbReference>
<feature type="region of interest" description="Disordered" evidence="1">
    <location>
        <begin position="1"/>
        <end position="23"/>
    </location>
</feature>
<feature type="region of interest" description="Disordered" evidence="1">
    <location>
        <begin position="200"/>
        <end position="262"/>
    </location>
</feature>
<protein>
    <recommendedName>
        <fullName evidence="4">Cyclin-domain-containing protein</fullName>
    </recommendedName>
</protein>
<sequence length="262" mass="29500">MHLQPASAHVSPSPEPTAPSQREDPAGVILVPEYFHQADMTHLTIMIADMLCRLTAHNDQIPLTSANLTRFHSRAPPQISVYDYLRRIVKYTSLERACLLVILIYIDRVCEKVRTFTISSLTVHRFIIASVTLAAKAVCDSYCTNSHYAKVGGLSTQELNTLEVEFLGLIEWRVAVEGSVMQRYYVNLVRQHSRFEIAETAHPHSHHTSASRQHNDDDENMNGGGNSSHDDSDSDQLLNDDSVVTEPDYEEGLRDQWIPMGE</sequence>
<dbReference type="SUPFAM" id="SSF47954">
    <property type="entry name" value="Cyclin-like"/>
    <property type="match status" value="1"/>
</dbReference>
<dbReference type="PANTHER" id="PTHR15615">
    <property type="match status" value="1"/>
</dbReference>
<dbReference type="EMBL" id="BQFW01000004">
    <property type="protein sequence ID" value="GJJ70997.1"/>
    <property type="molecule type" value="Genomic_DNA"/>
</dbReference>
<proteinExistence type="predicted"/>
<dbReference type="Pfam" id="PF08613">
    <property type="entry name" value="Cyclin"/>
    <property type="match status" value="1"/>
</dbReference>
<accession>A0A9P3H774</accession>
<dbReference type="InterPro" id="IPR013922">
    <property type="entry name" value="Cyclin_PHO80-like"/>
</dbReference>
<evidence type="ECO:0000313" key="2">
    <source>
        <dbReference type="EMBL" id="GJJ70997.1"/>
    </source>
</evidence>
<dbReference type="CDD" id="cd20558">
    <property type="entry name" value="CYCLIN_ScPCL7-like"/>
    <property type="match status" value="1"/>
</dbReference>
<organism evidence="2 3">
    <name type="scientific">Entomortierella parvispora</name>
    <dbReference type="NCBI Taxonomy" id="205924"/>
    <lineage>
        <taxon>Eukaryota</taxon>
        <taxon>Fungi</taxon>
        <taxon>Fungi incertae sedis</taxon>
        <taxon>Mucoromycota</taxon>
        <taxon>Mortierellomycotina</taxon>
        <taxon>Mortierellomycetes</taxon>
        <taxon>Mortierellales</taxon>
        <taxon>Mortierellaceae</taxon>
        <taxon>Entomortierella</taxon>
    </lineage>
</organism>